<feature type="region of interest" description="Disordered" evidence="4">
    <location>
        <begin position="1158"/>
        <end position="1195"/>
    </location>
</feature>
<accession>A0A0S2IC25</accession>
<dbReference type="SUPFAM" id="SSF52313">
    <property type="entry name" value="Ribosomal protein S2"/>
    <property type="match status" value="2"/>
</dbReference>
<comment type="subcellular location">
    <subcellularLocation>
        <location evidence="1 3">Plastid</location>
        <location evidence="1 3">Chloroplast</location>
    </subcellularLocation>
</comment>
<name>A0A0S2IC25_9CHLO</name>
<sequence length="1476" mass="161709">MTNSNNSKQPQLPFFEKDDKNFSTPQDEGPSGTRFKLNPRPIRTNSNDSENAQGGPIERGKTAPKTQTTKKPSNVQKQDNLKNKSVKTNEARTNMEAPSVKSTPQVLPTMDSQKDLIKDTATANRRRTALDPVSSVANLPGGQKTGIAPNDVQKSQKRLLGSQATTASRKAGIAAGLSGTKLNTESLAVTTESSKQTLTRLSLASPQPKGTGSPLSDPTLRSNQPSFSRRQAEKQELLDNLQQLLKKKKLEVTSIGTKGLNVGFLSSYPVFSKTRGELPLRGSKGSESGAAHQVLPTFHGKNATTLSFYPKSKKLVLVASNVSFQRSAALYSSSFLHRRRGVHGFWRILMLIRRISIWISHEAHMHQHLDKSPKINKNRTRAGLKQEGSKHTIVAPPSKVKNLDSVRLGGSLFYQVITPPFSGLAATIDRKSMGTASALSSTDGSKDLLIIKNNNWFGKLPQGTGTADPRGPVSMHMRSISISQPLGKRSMKTNKLQLRINLQKLIILKTSIVKLTEILYLAFLLVTVIKSSNLAESTNKKLRIRKSIEQMLKSGIHFGEKAVKCNARMRKYIWTRTFIDGNQPAAHQGLGYSQMLSGAKHKAAGGIKMSRPEGQKTRLQQIQQGRLLLTPVNQLTDKEKEGFSRREVSNLTSGPKDKGSLGIAQNKQGVTSNTSNQGDTNVSGASFTAFSQPSIAAASMGFMPRNPDPADKAGVKPEALRVGGMSSGQATDRTLAPGFASPSGLVRPHQILEQGTSQSQQEVSLHQIKPLIKKGRHVLNLFKTRNCLNNVLKQLTKYAAKGNKFLFVGTKKSAAGLIARAALFSKNAFFVNTRWLGGMLTNWKTILKSISQIRPILQEKQKLMTNILTKRQRIKNQLLSKLDKIRTKIRLVAKKGSALIKKLKIENVGQKRLETYKKVLQSRNLLSNKSKNLLKTRQTLIEKRKQLLIVKTTTQHSANVSLENYKILLQKHLNKRRQLRELQFLLVISQQVLKTLTGSGPVVGSLCSAPGATGGHADKGNNPLICISSSGIQTFVQEFEKEISRQTSTLSGGAPNGLSSSLSGKVPQDPAPGFPGADKAVGLAATGSGARFEASNKIIPTPPNAIKKLIISKFAQIEKNLNASVGGFGQLIPVGDPGADARFTTHLSGGLAAVLPGRKAGGKVPQDQTLSPTGQQSMKDQPPSGQRPKHKADTKKMSGALNFVLSIGSKSARMLAAFALFGKIANMSLLEIQATIQKLELKMSSLALSISELNNKLVLINKLNNNIFSELKLLKLALKKDIVLQKLLLQKMKRLALQQSFLVSIPKLRHLATPKTKLNDAVKLILDKCIDPIIKKMPTQGEDIYDDKLRTKSKKEAASLKKKWQRLEKYFGGVAKMKKNKSKLVAILIGQKQEKTAVLECQKVGIKTIQILDTNCNPSLADYFVPANDDSRNSIKYILTQFLTHIRLGQKLRKNFLKRQLFVRKTRFFPAGGRKS</sequence>
<proteinExistence type="inferred from homology"/>
<feature type="compositionally biased region" description="Polar residues" evidence="4">
    <location>
        <begin position="1"/>
        <end position="10"/>
    </location>
</feature>
<gene>
    <name evidence="3 5" type="primary">rps2</name>
</gene>
<dbReference type="InterPro" id="IPR005706">
    <property type="entry name" value="Ribosomal_uS2_bac/mit/plastid"/>
</dbReference>
<evidence type="ECO:0000256" key="1">
    <source>
        <dbReference type="ARBA" id="ARBA00004229"/>
    </source>
</evidence>
<dbReference type="Pfam" id="PF00318">
    <property type="entry name" value="Ribosomal_S2"/>
    <property type="match status" value="2"/>
</dbReference>
<feature type="compositionally biased region" description="Polar residues" evidence="4">
    <location>
        <begin position="1166"/>
        <end position="1179"/>
    </location>
</feature>
<dbReference type="GO" id="GO:0003735">
    <property type="term" value="F:structural constituent of ribosome"/>
    <property type="evidence" value="ECO:0007669"/>
    <property type="project" value="InterPro"/>
</dbReference>
<feature type="region of interest" description="Disordered" evidence="4">
    <location>
        <begin position="633"/>
        <end position="686"/>
    </location>
</feature>
<evidence type="ECO:0000256" key="4">
    <source>
        <dbReference type="SAM" id="MobiDB-lite"/>
    </source>
</evidence>
<comment type="similarity">
    <text evidence="2 3">Belongs to the universal ribosomal protein uS2 family.</text>
</comment>
<feature type="compositionally biased region" description="Polar residues" evidence="4">
    <location>
        <begin position="43"/>
        <end position="52"/>
    </location>
</feature>
<feature type="compositionally biased region" description="Polar residues" evidence="4">
    <location>
        <begin position="1046"/>
        <end position="1063"/>
    </location>
</feature>
<dbReference type="HAMAP" id="MF_00291_B">
    <property type="entry name" value="Ribosomal_uS2_B"/>
    <property type="match status" value="2"/>
</dbReference>
<keyword evidence="5" id="KW-0150">Chloroplast</keyword>
<dbReference type="Gene3D" id="3.40.50.10490">
    <property type="entry name" value="Glucose-6-phosphate isomerase like protein, domain 1"/>
    <property type="match status" value="3"/>
</dbReference>
<organism evidence="5">
    <name type="scientific">Staurocarteria crucifera</name>
    <dbReference type="NCBI Taxonomy" id="47781"/>
    <lineage>
        <taxon>Eukaryota</taxon>
        <taxon>Viridiplantae</taxon>
        <taxon>Chlorophyta</taxon>
        <taxon>core chlorophytes</taxon>
        <taxon>Chlorophyceae</taxon>
        <taxon>CS clade</taxon>
        <taxon>Chlamydomonadales</taxon>
        <taxon>Chlamydomonadaceae</taxon>
        <taxon>Staurocarteria</taxon>
    </lineage>
</organism>
<dbReference type="PANTHER" id="PTHR12534:SF0">
    <property type="entry name" value="SMALL RIBOSOMAL SUBUNIT PROTEIN US2M"/>
    <property type="match status" value="1"/>
</dbReference>
<reference evidence="5" key="1">
    <citation type="journal article" date="2015" name="BMC Evol. Biol.">
        <title>Chloroplast phylogenomic analysis of chlorophyte green algae identifies a novel lineage sister to the Sphaeropleales (Chlorophyceae).</title>
        <authorList>
            <person name="Lemieux C."/>
            <person name="Vincent A.T."/>
            <person name="Labarre A."/>
            <person name="Otis C."/>
            <person name="Turmel M."/>
        </authorList>
    </citation>
    <scope>NUCLEOTIDE SEQUENCE</scope>
</reference>
<feature type="compositionally biased region" description="Polar residues" evidence="4">
    <location>
        <begin position="191"/>
        <end position="229"/>
    </location>
</feature>
<feature type="compositionally biased region" description="Basic and acidic residues" evidence="4">
    <location>
        <begin position="79"/>
        <end position="90"/>
    </location>
</feature>
<keyword evidence="3 5" id="KW-0689">Ribosomal protein</keyword>
<dbReference type="EMBL" id="KT624882">
    <property type="protein sequence ID" value="ALO21118.1"/>
    <property type="molecule type" value="Genomic_DNA"/>
</dbReference>
<dbReference type="InterPro" id="IPR001865">
    <property type="entry name" value="Ribosomal_uS2"/>
</dbReference>
<feature type="compositionally biased region" description="Low complexity" evidence="4">
    <location>
        <begin position="63"/>
        <end position="72"/>
    </location>
</feature>
<dbReference type="GO" id="GO:0005763">
    <property type="term" value="C:mitochondrial small ribosomal subunit"/>
    <property type="evidence" value="ECO:0007669"/>
    <property type="project" value="TreeGrafter"/>
</dbReference>
<evidence type="ECO:0000256" key="3">
    <source>
        <dbReference type="HAMAP-Rule" id="MF_00291"/>
    </source>
</evidence>
<dbReference type="GO" id="GO:0006412">
    <property type="term" value="P:translation"/>
    <property type="evidence" value="ECO:0007669"/>
    <property type="project" value="UniProtKB-UniRule"/>
</dbReference>
<feature type="compositionally biased region" description="Basic and acidic residues" evidence="4">
    <location>
        <begin position="636"/>
        <end position="648"/>
    </location>
</feature>
<dbReference type="CDD" id="cd01425">
    <property type="entry name" value="RPS2"/>
    <property type="match status" value="2"/>
</dbReference>
<feature type="region of interest" description="Disordered" evidence="4">
    <location>
        <begin position="1"/>
        <end position="106"/>
    </location>
</feature>
<dbReference type="PANTHER" id="PTHR12534">
    <property type="entry name" value="30S RIBOSOMAL PROTEIN S2 PROKARYOTIC AND ORGANELLAR"/>
    <property type="match status" value="1"/>
</dbReference>
<keyword evidence="5" id="KW-0934">Plastid</keyword>
<dbReference type="GO" id="GO:0009507">
    <property type="term" value="C:chloroplast"/>
    <property type="evidence" value="ECO:0007669"/>
    <property type="project" value="UniProtKB-SubCell"/>
</dbReference>
<feature type="region of interest" description="Disordered" evidence="4">
    <location>
        <begin position="1046"/>
        <end position="1080"/>
    </location>
</feature>
<dbReference type="NCBIfam" id="TIGR01011">
    <property type="entry name" value="rpsB_bact"/>
    <property type="match status" value="2"/>
</dbReference>
<dbReference type="InterPro" id="IPR023591">
    <property type="entry name" value="Ribosomal_uS2_flav_dom_sf"/>
</dbReference>
<protein>
    <recommendedName>
        <fullName evidence="3">Small ribosomal subunit protein uS2c</fullName>
    </recommendedName>
</protein>
<feature type="region of interest" description="Disordered" evidence="4">
    <location>
        <begin position="134"/>
        <end position="169"/>
    </location>
</feature>
<geneLocation type="chloroplast" evidence="5"/>
<feature type="region of interest" description="Disordered" evidence="4">
    <location>
        <begin position="191"/>
        <end position="232"/>
    </location>
</feature>
<keyword evidence="3" id="KW-0687">Ribonucleoprotein</keyword>
<evidence type="ECO:0000313" key="5">
    <source>
        <dbReference type="EMBL" id="ALO21118.1"/>
    </source>
</evidence>
<evidence type="ECO:0000256" key="2">
    <source>
        <dbReference type="ARBA" id="ARBA00006242"/>
    </source>
</evidence>
<feature type="compositionally biased region" description="Polar residues" evidence="4">
    <location>
        <begin position="663"/>
        <end position="686"/>
    </location>
</feature>